<dbReference type="Gene3D" id="3.10.10.10">
    <property type="entry name" value="HIV Type 1 Reverse Transcriptase, subunit A, domain 1"/>
    <property type="match status" value="1"/>
</dbReference>
<evidence type="ECO:0000313" key="3">
    <source>
        <dbReference type="Proteomes" id="UP000035680"/>
    </source>
</evidence>
<dbReference type="AlphaFoldDB" id="A0A0K0F365"/>
<dbReference type="GO" id="GO:0015074">
    <property type="term" value="P:DNA integration"/>
    <property type="evidence" value="ECO:0007669"/>
    <property type="project" value="InterPro"/>
</dbReference>
<keyword evidence="3" id="KW-1185">Reference proteome</keyword>
<dbReference type="InterPro" id="IPR001584">
    <property type="entry name" value="Integrase_cat-core"/>
</dbReference>
<dbReference type="PROSITE" id="PS50878">
    <property type="entry name" value="RT_POL"/>
    <property type="match status" value="1"/>
</dbReference>
<dbReference type="Pfam" id="PF00078">
    <property type="entry name" value="RVT_1"/>
    <property type="match status" value="1"/>
</dbReference>
<dbReference type="InterPro" id="IPR043502">
    <property type="entry name" value="DNA/RNA_pol_sf"/>
</dbReference>
<proteinExistence type="predicted"/>
<dbReference type="PANTHER" id="PTHR37984:SF5">
    <property type="entry name" value="PROTEIN NYNRIN-LIKE"/>
    <property type="match status" value="1"/>
</dbReference>
<dbReference type="PANTHER" id="PTHR37984">
    <property type="entry name" value="PROTEIN CBG26694"/>
    <property type="match status" value="1"/>
</dbReference>
<dbReference type="InterPro" id="IPR012337">
    <property type="entry name" value="RNaseH-like_sf"/>
</dbReference>
<dbReference type="CDD" id="cd01647">
    <property type="entry name" value="RT_LTR"/>
    <property type="match status" value="1"/>
</dbReference>
<dbReference type="GO" id="GO:0003676">
    <property type="term" value="F:nucleic acid binding"/>
    <property type="evidence" value="ECO:0007669"/>
    <property type="project" value="InterPro"/>
</dbReference>
<sequence>MAPPGERMLISYNEYTPKYEYAQYAQTFLLLHVEEKNKVPMLLRALPDDMVQEFYQMDFTDDILEEILGLVDTYAKEQPIDAMMKEYKQKFYTLTFSLTDNNPIMSFFSKIKEASKGFLPNTASEDIALFFTMYKMPRNVSDDYFTYLREKGKQLSLQSLREYSMNGNLLLKEKQMLANRGIKYDAKEKKGREDKPLIQKDNKTSWKENIEVIEYGICEMELDTGSGLNYFSLEKFKELNIQEPVDTTDVVNVPGYLSGEKLQTSGSFKVKLAVQGKVFQVKFNLSPAPYTILGFEELQRLGFLNIKKVNLSEKIDKYFEKHPQLSNDELWDPVVNVKLDMKDEFHPKVFPARRIKPELYNKVVETLKREIQLGYYKKVKNPRQSSPVVIIEKPDKSLRVCGDYKWINSSVIIPEMKMLPSIKEILQHGRFSYMSCIDIKNAYKQFNLKEGDRWLTTISTPIGYLQSTRPAFGISSIPSIFNNVMQSLLGRVQGLYIYFDDLLFLHDNPDDHSNAILETLSVVFEKHIKVNMSKCSFFAKELKFLGYTLSNNGTVKMLTERKNQLIIEPKSNKELLSMLSSINYSRLVIPELAELAAPLYPKKNEIFTWPVEKQECFKKIREMKVDQLSIYVEASVDYFKYYIFWSIGGNERKLLYCFSKKLSGSQVNYKVPLKWLVAVNDAAQTFYQLFQMIPVVVYTSDKYFNKLMNDEKSMEFGYAKNTFQRLVVPLIPLNIYWKMDPSLNHSGFKKRAFQDTVKLVQEITKEDSLDIDGNEIREGYSSDPMAQLIKDNTRDEWPLVLRRFKNVVIDQGLIWIDNRVFIPKQLHQTLFQQLHKFHRSFEHIKRQIQLKYVVIGYSDAVPKFISNCDRCMTYRRNKQKLVDSWPESRFGNERIHLDHLFFKGRKVLLIYDSYSGVTEAFFVRSLSTEETVKCIDKYCYKHGEIFLCVADNATSFDSKEFYLALEDRNIYMAHSIAYRPWSNGSAERQVQTVKHALNLNGSLEKALKKINGTIGPDYKNHKNTYLVTSTVLSATGKFKKSYESTWEDCTVIEQINNLFRVVDVSGKHHYRYKDAVIILKKLETHIKNSTSIPVWKINLSENEGVEEGSNNEVPLSKDEEQLLSHKFSNMTIPADQGIPEVVSSQKELEEFLERYPNYKLNIVAFDASGVQGKKSFGGVLQLDSELFIFGQAKHFNTSVQRCELEGFVEALTRTQHINAPILFLTTLDMLPRQYKMGGSTMIKNLELFKIYGQKLLVYGKPPTNLFM</sequence>
<dbReference type="SUPFAM" id="SSF56672">
    <property type="entry name" value="DNA/RNA polymerases"/>
    <property type="match status" value="1"/>
</dbReference>
<dbReference type="SUPFAM" id="SSF53098">
    <property type="entry name" value="Ribonuclease H-like"/>
    <property type="match status" value="1"/>
</dbReference>
<dbReference type="Gene3D" id="3.30.70.270">
    <property type="match status" value="2"/>
</dbReference>
<evidence type="ECO:0000259" key="1">
    <source>
        <dbReference type="PROSITE" id="PS50878"/>
    </source>
</evidence>
<dbReference type="PROSITE" id="PS50994">
    <property type="entry name" value="INTEGRASE"/>
    <property type="match status" value="1"/>
</dbReference>
<organism evidence="3 4">
    <name type="scientific">Strongyloides venezuelensis</name>
    <name type="common">Threadworm</name>
    <dbReference type="NCBI Taxonomy" id="75913"/>
    <lineage>
        <taxon>Eukaryota</taxon>
        <taxon>Metazoa</taxon>
        <taxon>Ecdysozoa</taxon>
        <taxon>Nematoda</taxon>
        <taxon>Chromadorea</taxon>
        <taxon>Rhabditida</taxon>
        <taxon>Tylenchina</taxon>
        <taxon>Panagrolaimomorpha</taxon>
        <taxon>Strongyloidoidea</taxon>
        <taxon>Strongyloididae</taxon>
        <taxon>Strongyloides</taxon>
    </lineage>
</organism>
<accession>A0A0K0F365</accession>
<dbReference type="STRING" id="75913.A0A0K0F365"/>
<reference evidence="4" key="2">
    <citation type="submission" date="2015-08" db="UniProtKB">
        <authorList>
            <consortium name="WormBaseParasite"/>
        </authorList>
    </citation>
    <scope>IDENTIFICATION</scope>
</reference>
<dbReference type="Gene3D" id="1.10.340.70">
    <property type="match status" value="1"/>
</dbReference>
<dbReference type="Proteomes" id="UP000035680">
    <property type="component" value="Unassembled WGS sequence"/>
</dbReference>
<evidence type="ECO:0000313" key="4">
    <source>
        <dbReference type="WBParaSite" id="SVE_0324800.1"/>
    </source>
</evidence>
<feature type="domain" description="Reverse transcriptase" evidence="1">
    <location>
        <begin position="372"/>
        <end position="549"/>
    </location>
</feature>
<reference evidence="3" key="1">
    <citation type="submission" date="2014-07" db="EMBL/GenBank/DDBJ databases">
        <authorList>
            <person name="Martin A.A"/>
            <person name="De Silva N."/>
        </authorList>
    </citation>
    <scope>NUCLEOTIDE SEQUENCE</scope>
</reference>
<dbReference type="GO" id="GO:0042575">
    <property type="term" value="C:DNA polymerase complex"/>
    <property type="evidence" value="ECO:0007669"/>
    <property type="project" value="UniProtKB-ARBA"/>
</dbReference>
<evidence type="ECO:0000259" key="2">
    <source>
        <dbReference type="PROSITE" id="PS50994"/>
    </source>
</evidence>
<dbReference type="WBParaSite" id="SVE_0324800.1">
    <property type="protein sequence ID" value="SVE_0324800.1"/>
    <property type="gene ID" value="SVE_0324800"/>
</dbReference>
<dbReference type="InterPro" id="IPR050951">
    <property type="entry name" value="Retrovirus_Pol_polyprotein"/>
</dbReference>
<name>A0A0K0F365_STRVS</name>
<dbReference type="InterPro" id="IPR000477">
    <property type="entry name" value="RT_dom"/>
</dbReference>
<dbReference type="InterPro" id="IPR043128">
    <property type="entry name" value="Rev_trsase/Diguanyl_cyclase"/>
</dbReference>
<dbReference type="InterPro" id="IPR036397">
    <property type="entry name" value="RNaseH_sf"/>
</dbReference>
<protein>
    <submittedName>
        <fullName evidence="4">Reverse transcriptase</fullName>
    </submittedName>
</protein>
<feature type="domain" description="Integrase catalytic" evidence="2">
    <location>
        <begin position="882"/>
        <end position="997"/>
    </location>
</feature>
<dbReference type="Gene3D" id="3.30.420.10">
    <property type="entry name" value="Ribonuclease H-like superfamily/Ribonuclease H"/>
    <property type="match status" value="1"/>
</dbReference>